<feature type="compositionally biased region" description="Polar residues" evidence="2">
    <location>
        <begin position="21"/>
        <end position="44"/>
    </location>
</feature>
<proteinExistence type="predicted"/>
<evidence type="ECO:0000256" key="1">
    <source>
        <dbReference type="SAM" id="Coils"/>
    </source>
</evidence>
<evidence type="ECO:0000313" key="3">
    <source>
        <dbReference type="EMBL" id="AGQ20240.1"/>
    </source>
</evidence>
<name>S5DT52_9VIRU</name>
<evidence type="ECO:0000256" key="2">
    <source>
        <dbReference type="SAM" id="MobiDB-lite"/>
    </source>
</evidence>
<reference evidence="3" key="1">
    <citation type="journal article" date="2013" name="J. Gen. Virol.">
        <title>Ultrastructural and genomic characterization of a second banchine polydnavirus confirms the existence of shared features within this ichnovirus lineage.</title>
        <authorList>
            <person name="Djoumad A."/>
            <person name="Stoltz D."/>
            <person name="Beliveau C."/>
            <person name="Boyle B."/>
            <person name="Kuhn L."/>
            <person name="Cusson M."/>
        </authorList>
    </citation>
    <scope>NUCLEOTIDE SEQUENCE</scope>
</reference>
<sequence length="142" mass="16740">MMTLKPERKIAQYNEEEPQPETGSMTRLLDSQCSRTRTRSPNENAKQEELVLRRKIKTLKNDNAIIRDTCYSYQFKNMSLKSLLKLKEKKTADLMKTMKNKELELKKIHEEMKKLSTDNEKKTATINNLEEITSSQKKEIEE</sequence>
<organism evidence="3">
    <name type="scientific">Apophua simplicipes ichnovirus</name>
    <dbReference type="NCBI Taxonomy" id="1329648"/>
    <lineage>
        <taxon>Viruses</taxon>
        <taxon>Viruses incertae sedis</taxon>
        <taxon>Polydnaviriformidae</taxon>
        <taxon>Ichnoviriform</taxon>
    </lineage>
</organism>
<feature type="compositionally biased region" description="Basic and acidic residues" evidence="2">
    <location>
        <begin position="1"/>
        <end position="10"/>
    </location>
</feature>
<keyword evidence="1" id="KW-0175">Coiled coil</keyword>
<protein>
    <submittedName>
        <fullName evidence="3">AsIV-cont00140-ORF1</fullName>
    </submittedName>
</protein>
<dbReference type="EMBL" id="KC752346">
    <property type="protein sequence ID" value="AGQ20240.1"/>
    <property type="molecule type" value="Genomic_DNA"/>
</dbReference>
<feature type="coiled-coil region" evidence="1">
    <location>
        <begin position="91"/>
        <end position="132"/>
    </location>
</feature>
<feature type="region of interest" description="Disordered" evidence="2">
    <location>
        <begin position="1"/>
        <end position="46"/>
    </location>
</feature>
<accession>S5DT52</accession>